<dbReference type="SUPFAM" id="SSF81296">
    <property type="entry name" value="E set domains"/>
    <property type="match status" value="1"/>
</dbReference>
<dbReference type="PANTHER" id="PTHR34820">
    <property type="entry name" value="INNER MEMBRANE PROTEIN YEBZ"/>
    <property type="match status" value="1"/>
</dbReference>
<dbReference type="PANTHER" id="PTHR34820:SF4">
    <property type="entry name" value="INNER MEMBRANE PROTEIN YEBZ"/>
    <property type="match status" value="1"/>
</dbReference>
<evidence type="ECO:0000256" key="3">
    <source>
        <dbReference type="ARBA" id="ARBA00022729"/>
    </source>
</evidence>
<dbReference type="RefSeq" id="WP_405278525.1">
    <property type="nucleotide sequence ID" value="NZ_CP144380.1"/>
</dbReference>
<dbReference type="InterPro" id="IPR032694">
    <property type="entry name" value="CopC/D"/>
</dbReference>
<comment type="caution">
    <text evidence="7">The sequence shown here is derived from an EMBL/GenBank/DDBJ whole genome shotgun (WGS) entry which is preliminary data.</text>
</comment>
<keyword evidence="8" id="KW-1185">Reference proteome</keyword>
<evidence type="ECO:0000256" key="4">
    <source>
        <dbReference type="ARBA" id="ARBA00023008"/>
    </source>
</evidence>
<feature type="signal peptide" evidence="5">
    <location>
        <begin position="1"/>
        <end position="20"/>
    </location>
</feature>
<feature type="domain" description="CopC" evidence="6">
    <location>
        <begin position="31"/>
        <end position="127"/>
    </location>
</feature>
<proteinExistence type="predicted"/>
<dbReference type="Pfam" id="PF04234">
    <property type="entry name" value="CopC"/>
    <property type="match status" value="1"/>
</dbReference>
<name>A0ABU9ECH3_9BACT</name>
<evidence type="ECO:0000313" key="8">
    <source>
        <dbReference type="Proteomes" id="UP001484239"/>
    </source>
</evidence>
<evidence type="ECO:0000313" key="7">
    <source>
        <dbReference type="EMBL" id="MEK9502404.1"/>
    </source>
</evidence>
<gene>
    <name evidence="7" type="ORF">WI372_15530</name>
</gene>
<protein>
    <submittedName>
        <fullName evidence="7">Copper resistance CopC family protein</fullName>
    </submittedName>
</protein>
<accession>A0ABU9ECH3</accession>
<keyword evidence="2" id="KW-0479">Metal-binding</keyword>
<keyword evidence="3 5" id="KW-0732">Signal</keyword>
<dbReference type="EMBL" id="JBBHLI010000011">
    <property type="protein sequence ID" value="MEK9502404.1"/>
    <property type="molecule type" value="Genomic_DNA"/>
</dbReference>
<dbReference type="Gene3D" id="2.60.40.1220">
    <property type="match status" value="1"/>
</dbReference>
<keyword evidence="4" id="KW-0186">Copper</keyword>
<evidence type="ECO:0000256" key="2">
    <source>
        <dbReference type="ARBA" id="ARBA00022723"/>
    </source>
</evidence>
<dbReference type="Proteomes" id="UP001484239">
    <property type="component" value="Unassembled WGS sequence"/>
</dbReference>
<comment type="subcellular location">
    <subcellularLocation>
        <location evidence="1">Cell envelope</location>
    </subcellularLocation>
</comment>
<sequence>MRAFVAPLAVALFGATVALSTPSEAPSAERHFELRRSIPAADTVMAASPERIQLWFSQEPNPTGARIGLLDAGGDAIDIGAAGLVPDTATSLRADLLEPLAAGRYTVTWRAMAADGHVVTGEIPFTVEANRPDR</sequence>
<dbReference type="InterPro" id="IPR007348">
    <property type="entry name" value="CopC_dom"/>
</dbReference>
<feature type="chain" id="PRO_5047535809" evidence="5">
    <location>
        <begin position="21"/>
        <end position="134"/>
    </location>
</feature>
<dbReference type="InterPro" id="IPR014755">
    <property type="entry name" value="Cu-Rt/internalin_Ig-like"/>
</dbReference>
<dbReference type="InterPro" id="IPR014756">
    <property type="entry name" value="Ig_E-set"/>
</dbReference>
<reference evidence="7 8" key="1">
    <citation type="submission" date="2024-02" db="EMBL/GenBank/DDBJ databases">
        <title>A novel Gemmatimonadota bacterium.</title>
        <authorList>
            <person name="Du Z.-J."/>
            <person name="Ye Y.-Q."/>
        </authorList>
    </citation>
    <scope>NUCLEOTIDE SEQUENCE [LARGE SCALE GENOMIC DNA]</scope>
    <source>
        <strain evidence="7 8">DH-20</strain>
    </source>
</reference>
<evidence type="ECO:0000256" key="5">
    <source>
        <dbReference type="SAM" id="SignalP"/>
    </source>
</evidence>
<organism evidence="7 8">
    <name type="scientific">Gaopeijia maritima</name>
    <dbReference type="NCBI Taxonomy" id="3119007"/>
    <lineage>
        <taxon>Bacteria</taxon>
        <taxon>Pseudomonadati</taxon>
        <taxon>Gemmatimonadota</taxon>
        <taxon>Longimicrobiia</taxon>
        <taxon>Gaopeijiales</taxon>
        <taxon>Gaopeijiaceae</taxon>
        <taxon>Gaopeijia</taxon>
    </lineage>
</organism>
<evidence type="ECO:0000256" key="1">
    <source>
        <dbReference type="ARBA" id="ARBA00004196"/>
    </source>
</evidence>
<evidence type="ECO:0000259" key="6">
    <source>
        <dbReference type="Pfam" id="PF04234"/>
    </source>
</evidence>